<evidence type="ECO:0000313" key="2">
    <source>
        <dbReference type="Proteomes" id="UP000265703"/>
    </source>
</evidence>
<sequence length="152" mass="17283">MKIKGGGLQTWILAKHANSITKSDVAALMEDESFFFTSYFFHPYYQGKGLKNNAFHKAALVAIEIWQGLNHTHKETELTCQIFSINPTQANFERNFLTLNWILELNYVGRDLTESELRKSINIASINGIISLEDKNKIIANTSDNNLPLESF</sequence>
<dbReference type="AlphaFoldDB" id="A0A397T0M4"/>
<dbReference type="OrthoDB" id="2445776at2759"/>
<gene>
    <name evidence="1" type="ORF">C1645_821561</name>
</gene>
<comment type="caution">
    <text evidence="1">The sequence shown here is derived from an EMBL/GenBank/DDBJ whole genome shotgun (WGS) entry which is preliminary data.</text>
</comment>
<name>A0A397T0M4_9GLOM</name>
<evidence type="ECO:0000313" key="1">
    <source>
        <dbReference type="EMBL" id="RIA91743.1"/>
    </source>
</evidence>
<keyword evidence="2" id="KW-1185">Reference proteome</keyword>
<dbReference type="Proteomes" id="UP000265703">
    <property type="component" value="Unassembled WGS sequence"/>
</dbReference>
<dbReference type="STRING" id="658196.A0A397T0M4"/>
<reference evidence="1 2" key="1">
    <citation type="submission" date="2018-06" db="EMBL/GenBank/DDBJ databases">
        <title>Comparative genomics reveals the genomic features of Rhizophagus irregularis, R. cerebriforme, R. diaphanum and Gigaspora rosea, and their symbiotic lifestyle signature.</title>
        <authorList>
            <person name="Morin E."/>
            <person name="San Clemente H."/>
            <person name="Chen E.C.H."/>
            <person name="De La Providencia I."/>
            <person name="Hainaut M."/>
            <person name="Kuo A."/>
            <person name="Kohler A."/>
            <person name="Murat C."/>
            <person name="Tang N."/>
            <person name="Roy S."/>
            <person name="Loubradou J."/>
            <person name="Henrissat B."/>
            <person name="Grigoriev I.V."/>
            <person name="Corradi N."/>
            <person name="Roux C."/>
            <person name="Martin F.M."/>
        </authorList>
    </citation>
    <scope>NUCLEOTIDE SEQUENCE [LARGE SCALE GENOMIC DNA]</scope>
    <source>
        <strain evidence="1 2">DAOM 227022</strain>
    </source>
</reference>
<proteinExistence type="predicted"/>
<dbReference type="EMBL" id="QKYT01000143">
    <property type="protein sequence ID" value="RIA91743.1"/>
    <property type="molecule type" value="Genomic_DNA"/>
</dbReference>
<protein>
    <submittedName>
        <fullName evidence="1">Uncharacterized protein</fullName>
    </submittedName>
</protein>
<accession>A0A397T0M4</accession>
<organism evidence="1 2">
    <name type="scientific">Glomus cerebriforme</name>
    <dbReference type="NCBI Taxonomy" id="658196"/>
    <lineage>
        <taxon>Eukaryota</taxon>
        <taxon>Fungi</taxon>
        <taxon>Fungi incertae sedis</taxon>
        <taxon>Mucoromycota</taxon>
        <taxon>Glomeromycotina</taxon>
        <taxon>Glomeromycetes</taxon>
        <taxon>Glomerales</taxon>
        <taxon>Glomeraceae</taxon>
        <taxon>Glomus</taxon>
    </lineage>
</organism>